<comment type="caution">
    <text evidence="1">The sequence shown here is derived from an EMBL/GenBank/DDBJ whole genome shotgun (WGS) entry which is preliminary data.</text>
</comment>
<dbReference type="Proteomes" id="UP001167796">
    <property type="component" value="Unassembled WGS sequence"/>
</dbReference>
<dbReference type="Gene3D" id="1.20.120.1600">
    <property type="match status" value="1"/>
</dbReference>
<dbReference type="InterPro" id="IPR052550">
    <property type="entry name" value="Pyrimidine_5'-ntase_YjjG"/>
</dbReference>
<accession>A0ABT9A819</accession>
<keyword evidence="2" id="KW-1185">Reference proteome</keyword>
<dbReference type="Gene3D" id="3.40.50.1000">
    <property type="entry name" value="HAD superfamily/HAD-like"/>
    <property type="match status" value="1"/>
</dbReference>
<dbReference type="EMBL" id="JAUQSX010000002">
    <property type="protein sequence ID" value="MDO7845986.1"/>
    <property type="molecule type" value="Genomic_DNA"/>
</dbReference>
<dbReference type="GO" id="GO:0016787">
    <property type="term" value="F:hydrolase activity"/>
    <property type="evidence" value="ECO:0007669"/>
    <property type="project" value="UniProtKB-KW"/>
</dbReference>
<dbReference type="InterPro" id="IPR023214">
    <property type="entry name" value="HAD_sf"/>
</dbReference>
<keyword evidence="1" id="KW-0378">Hydrolase</keyword>
<dbReference type="SUPFAM" id="SSF56784">
    <property type="entry name" value="HAD-like"/>
    <property type="match status" value="1"/>
</dbReference>
<proteinExistence type="predicted"/>
<evidence type="ECO:0000313" key="1">
    <source>
        <dbReference type="EMBL" id="MDO7845986.1"/>
    </source>
</evidence>
<dbReference type="Pfam" id="PF00702">
    <property type="entry name" value="Hydrolase"/>
    <property type="match status" value="1"/>
</dbReference>
<organism evidence="1 2">
    <name type="scientific">Hymenobacter mellowenesis</name>
    <dbReference type="NCBI Taxonomy" id="3063995"/>
    <lineage>
        <taxon>Bacteria</taxon>
        <taxon>Pseudomonadati</taxon>
        <taxon>Bacteroidota</taxon>
        <taxon>Cytophagia</taxon>
        <taxon>Cytophagales</taxon>
        <taxon>Hymenobacteraceae</taxon>
        <taxon>Hymenobacter</taxon>
    </lineage>
</organism>
<dbReference type="SFLD" id="SFLDS00003">
    <property type="entry name" value="Haloacid_Dehalogenase"/>
    <property type="match status" value="1"/>
</dbReference>
<evidence type="ECO:0000313" key="2">
    <source>
        <dbReference type="Proteomes" id="UP001167796"/>
    </source>
</evidence>
<dbReference type="PANTHER" id="PTHR47478:SF1">
    <property type="entry name" value="PYRIMIDINE 5'-NUCLEOTIDASE YJJG"/>
    <property type="match status" value="1"/>
</dbReference>
<gene>
    <name evidence="1" type="ORF">Q5H92_06435</name>
</gene>
<dbReference type="SFLD" id="SFLDG01129">
    <property type="entry name" value="C1.5:_HAD__Beta-PGM__Phosphata"/>
    <property type="match status" value="1"/>
</dbReference>
<name>A0ABT9A819_9BACT</name>
<dbReference type="NCBIfam" id="TIGR01549">
    <property type="entry name" value="HAD-SF-IA-v1"/>
    <property type="match status" value="1"/>
</dbReference>
<protein>
    <submittedName>
        <fullName evidence="1">HAD family hydrolase</fullName>
        <ecNumber evidence="1">3.1.3.-</ecNumber>
    </submittedName>
</protein>
<sequence length="253" mass="28197">MSLKPEKLPWSTRLTTVLFDLDDTLFDHIATARASLRASAAPLPFFQTVDFEPFYQLYSELLEEYHAQLMAGRYTYDEARRLRFERLLAPYWPDASAADVDDFVRANQLHYPLMRQPVAGALALLQALKPHYCIGIVTNNRTAEQEEKLAFLGMTDLVDALITSEEVGLPKPDPRIFEVALQRLGARPEETVLVGDNWRADVLGALAVGIRPVWVNRLGAARPLAHVAEITSFEPLEDALTVIAPAASGGRRA</sequence>
<reference evidence="1" key="1">
    <citation type="submission" date="2023-07" db="EMBL/GenBank/DDBJ databases">
        <authorList>
            <person name="Kim M.K."/>
        </authorList>
    </citation>
    <scope>NUCLEOTIDE SEQUENCE</scope>
    <source>
        <strain evidence="1">M29</strain>
    </source>
</reference>
<dbReference type="RefSeq" id="WP_305010669.1">
    <property type="nucleotide sequence ID" value="NZ_JAUQSX010000002.1"/>
</dbReference>
<dbReference type="InterPro" id="IPR006439">
    <property type="entry name" value="HAD-SF_hydro_IA"/>
</dbReference>
<dbReference type="PRINTS" id="PR00413">
    <property type="entry name" value="HADHALOGNASE"/>
</dbReference>
<dbReference type="InterPro" id="IPR036412">
    <property type="entry name" value="HAD-like_sf"/>
</dbReference>
<dbReference type="EC" id="3.1.3.-" evidence="1"/>
<dbReference type="PANTHER" id="PTHR47478">
    <property type="match status" value="1"/>
</dbReference>
<dbReference type="NCBIfam" id="TIGR01509">
    <property type="entry name" value="HAD-SF-IA-v3"/>
    <property type="match status" value="1"/>
</dbReference>